<protein>
    <submittedName>
        <fullName evidence="4">SETMR methyltransferase</fullName>
    </submittedName>
</protein>
<reference evidence="4 5" key="1">
    <citation type="submission" date="2020-02" db="EMBL/GenBank/DDBJ databases">
        <title>Relaxed selection underlies rapid genomic changes in the transitions from sociality to social parasitism in ants.</title>
        <authorList>
            <person name="Bi X."/>
        </authorList>
    </citation>
    <scope>NUCLEOTIDE SEQUENCE [LARGE SCALE GENOMIC DNA]</scope>
    <source>
        <strain evidence="4">BGI-DK2014b</strain>
        <tissue evidence="4">Whole body</tissue>
    </source>
</reference>
<dbReference type="EMBL" id="JAANIB010003746">
    <property type="protein sequence ID" value="KAG5336742.1"/>
    <property type="molecule type" value="Genomic_DNA"/>
</dbReference>
<dbReference type="InterPro" id="IPR036397">
    <property type="entry name" value="RNaseH_sf"/>
</dbReference>
<dbReference type="Proteomes" id="UP000670152">
    <property type="component" value="Unassembled WGS sequence"/>
</dbReference>
<dbReference type="InterPro" id="IPR009057">
    <property type="entry name" value="Homeodomain-like_sf"/>
</dbReference>
<feature type="domain" description="Mos1 transposase HTH" evidence="3">
    <location>
        <begin position="18"/>
        <end position="65"/>
    </location>
</feature>
<feature type="non-terminal residue" evidence="4">
    <location>
        <position position="274"/>
    </location>
</feature>
<dbReference type="SUPFAM" id="SSF46689">
    <property type="entry name" value="Homeodomain-like"/>
    <property type="match status" value="1"/>
</dbReference>
<dbReference type="Pfam" id="PF17906">
    <property type="entry name" value="HTH_48"/>
    <property type="match status" value="1"/>
</dbReference>
<gene>
    <name evidence="4" type="primary">Setmar_84</name>
    <name evidence="4" type="ORF">G6Z77_0007660</name>
</gene>
<evidence type="ECO:0000256" key="1">
    <source>
        <dbReference type="ARBA" id="ARBA00004123"/>
    </source>
</evidence>
<organism evidence="4 5">
    <name type="scientific">Acromyrmex heyeri</name>
    <dbReference type="NCBI Taxonomy" id="230685"/>
    <lineage>
        <taxon>Eukaryota</taxon>
        <taxon>Metazoa</taxon>
        <taxon>Ecdysozoa</taxon>
        <taxon>Arthropoda</taxon>
        <taxon>Hexapoda</taxon>
        <taxon>Insecta</taxon>
        <taxon>Pterygota</taxon>
        <taxon>Neoptera</taxon>
        <taxon>Endopterygota</taxon>
        <taxon>Hymenoptera</taxon>
        <taxon>Apocrita</taxon>
        <taxon>Aculeata</taxon>
        <taxon>Formicoidea</taxon>
        <taxon>Formicidae</taxon>
        <taxon>Myrmicinae</taxon>
        <taxon>Acromyrmex</taxon>
    </lineage>
</organism>
<feature type="region of interest" description="Disordered" evidence="2">
    <location>
        <begin position="217"/>
        <end position="274"/>
    </location>
</feature>
<evidence type="ECO:0000313" key="4">
    <source>
        <dbReference type="EMBL" id="KAG5336742.1"/>
    </source>
</evidence>
<dbReference type="PANTHER" id="PTHR46060:SF1">
    <property type="entry name" value="MARINER MOS1 TRANSPOSASE-LIKE PROTEIN"/>
    <property type="match status" value="1"/>
</dbReference>
<dbReference type="AlphaFoldDB" id="A0A836JXQ7"/>
<dbReference type="Gene3D" id="1.10.10.1450">
    <property type="match status" value="1"/>
</dbReference>
<dbReference type="GO" id="GO:0032259">
    <property type="term" value="P:methylation"/>
    <property type="evidence" value="ECO:0007669"/>
    <property type="project" value="UniProtKB-KW"/>
</dbReference>
<accession>A0A836JXQ7</accession>
<evidence type="ECO:0000259" key="3">
    <source>
        <dbReference type="Pfam" id="PF17906"/>
    </source>
</evidence>
<comment type="caution">
    <text evidence="4">The sequence shown here is derived from an EMBL/GenBank/DDBJ whole genome shotgun (WGS) entry which is preliminary data.</text>
</comment>
<keyword evidence="5" id="KW-1185">Reference proteome</keyword>
<name>A0A836JXQ7_9HYME</name>
<dbReference type="OrthoDB" id="7554941at2759"/>
<dbReference type="Gene3D" id="3.30.420.10">
    <property type="entry name" value="Ribonuclease H-like superfamily/Ribonuclease H"/>
    <property type="match status" value="1"/>
</dbReference>
<dbReference type="GO" id="GO:0008168">
    <property type="term" value="F:methyltransferase activity"/>
    <property type="evidence" value="ECO:0007669"/>
    <property type="project" value="UniProtKB-KW"/>
</dbReference>
<evidence type="ECO:0000256" key="2">
    <source>
        <dbReference type="SAM" id="MobiDB-lite"/>
    </source>
</evidence>
<dbReference type="GO" id="GO:0003676">
    <property type="term" value="F:nucleic acid binding"/>
    <property type="evidence" value="ECO:0007669"/>
    <property type="project" value="InterPro"/>
</dbReference>
<sequence>MESSTSRPATSIPIPSRVVLRGIIQFLFAQDFKSVDIHKQLVSVYGESVMSESMVRRWVREFKAGRHSLEDESGRGRPSLITDELTTKIENAIRNDRRLTLDELHNLFPEISRSLIHEIVSEKLEFRKVCARWVPRELTPLHKATRMTAGKEFLDRYRDEGNDFLKSIVTGDETVRLLTVDHKRSKSLDYFNNILKKKHPHLAKKKVLFHQDAWIHSEKRDSPPESSSSLKQRLILKGSHAGPPPPAGTGERDERERTEMKTDLRTEKSESAEI</sequence>
<keyword evidence="4" id="KW-0489">Methyltransferase</keyword>
<dbReference type="PANTHER" id="PTHR46060">
    <property type="entry name" value="MARINER MOS1 TRANSPOSASE-LIKE PROTEIN"/>
    <property type="match status" value="1"/>
</dbReference>
<dbReference type="InterPro" id="IPR052709">
    <property type="entry name" value="Transposase-MT_Hybrid"/>
</dbReference>
<comment type="subcellular location">
    <subcellularLocation>
        <location evidence="1">Nucleus</location>
    </subcellularLocation>
</comment>
<feature type="compositionally biased region" description="Basic and acidic residues" evidence="2">
    <location>
        <begin position="250"/>
        <end position="274"/>
    </location>
</feature>
<proteinExistence type="predicted"/>
<evidence type="ECO:0000313" key="5">
    <source>
        <dbReference type="Proteomes" id="UP000670152"/>
    </source>
</evidence>
<keyword evidence="4" id="KW-0808">Transferase</keyword>
<dbReference type="GO" id="GO:0005634">
    <property type="term" value="C:nucleus"/>
    <property type="evidence" value="ECO:0007669"/>
    <property type="project" value="UniProtKB-SubCell"/>
</dbReference>
<dbReference type="InterPro" id="IPR041426">
    <property type="entry name" value="Mos1_HTH"/>
</dbReference>
<feature type="non-terminal residue" evidence="4">
    <location>
        <position position="1"/>
    </location>
</feature>